<keyword evidence="2" id="KW-0805">Transcription regulation</keyword>
<dbReference type="InterPro" id="IPR036388">
    <property type="entry name" value="WH-like_DNA-bd_sf"/>
</dbReference>
<dbReference type="PANTHER" id="PTHR43133">
    <property type="entry name" value="RNA POLYMERASE ECF-TYPE SIGMA FACTO"/>
    <property type="match status" value="1"/>
</dbReference>
<dbReference type="CDD" id="cd06171">
    <property type="entry name" value="Sigma70_r4"/>
    <property type="match status" value="1"/>
</dbReference>
<dbReference type="EMBL" id="AP027151">
    <property type="protein sequence ID" value="BDV41872.1"/>
    <property type="molecule type" value="Genomic_DNA"/>
</dbReference>
<dbReference type="InterPro" id="IPR013324">
    <property type="entry name" value="RNA_pol_sigma_r3/r4-like"/>
</dbReference>
<organism evidence="6 7">
    <name type="scientific">Geotalea uraniireducens</name>
    <dbReference type="NCBI Taxonomy" id="351604"/>
    <lineage>
        <taxon>Bacteria</taxon>
        <taxon>Pseudomonadati</taxon>
        <taxon>Thermodesulfobacteriota</taxon>
        <taxon>Desulfuromonadia</taxon>
        <taxon>Geobacterales</taxon>
        <taxon>Geobacteraceae</taxon>
        <taxon>Geotalea</taxon>
    </lineage>
</organism>
<keyword evidence="4" id="KW-0804">Transcription</keyword>
<keyword evidence="7" id="KW-1185">Reference proteome</keyword>
<feature type="domain" description="RNA polymerase sigma factor 70 region 4 type 2" evidence="5">
    <location>
        <begin position="99"/>
        <end position="147"/>
    </location>
</feature>
<comment type="similarity">
    <text evidence="1">Belongs to the sigma-70 factor family. ECF subfamily.</text>
</comment>
<proteinExistence type="inferred from homology"/>
<keyword evidence="3" id="KW-0731">Sigma factor</keyword>
<evidence type="ECO:0000259" key="5">
    <source>
        <dbReference type="Pfam" id="PF08281"/>
    </source>
</evidence>
<dbReference type="SUPFAM" id="SSF88946">
    <property type="entry name" value="Sigma2 domain of RNA polymerase sigma factors"/>
    <property type="match status" value="1"/>
</dbReference>
<sequence>MARLATADAEEALDIVQEAMFGFARRYGGRTAGEWAPLFYRTLQSRIIDWQRRTGLRNRWRVWFGGGDEGDGHDPLENIADGRTPDPESALADRAVGTAIEAALRQLPLRQRQAFLLRSWEGLGVAETATAMGCSAGSVKTHYSRAVHTLRSLLEEYR</sequence>
<evidence type="ECO:0000313" key="6">
    <source>
        <dbReference type="EMBL" id="BDV41872.1"/>
    </source>
</evidence>
<evidence type="ECO:0000256" key="1">
    <source>
        <dbReference type="ARBA" id="ARBA00010641"/>
    </source>
</evidence>
<dbReference type="Proteomes" id="UP001317705">
    <property type="component" value="Chromosome"/>
</dbReference>
<dbReference type="InterPro" id="IPR014284">
    <property type="entry name" value="RNA_pol_sigma-70_dom"/>
</dbReference>
<evidence type="ECO:0000256" key="4">
    <source>
        <dbReference type="ARBA" id="ARBA00023163"/>
    </source>
</evidence>
<dbReference type="SUPFAM" id="SSF88659">
    <property type="entry name" value="Sigma3 and sigma4 domains of RNA polymerase sigma factors"/>
    <property type="match status" value="1"/>
</dbReference>
<accession>A0ABM8EHI2</accession>
<dbReference type="Gene3D" id="1.10.10.10">
    <property type="entry name" value="Winged helix-like DNA-binding domain superfamily/Winged helix DNA-binding domain"/>
    <property type="match status" value="1"/>
</dbReference>
<dbReference type="NCBIfam" id="TIGR02937">
    <property type="entry name" value="sigma70-ECF"/>
    <property type="match status" value="1"/>
</dbReference>
<dbReference type="PANTHER" id="PTHR43133:SF64">
    <property type="entry name" value="ECF SIGMA FACTOR"/>
    <property type="match status" value="1"/>
</dbReference>
<evidence type="ECO:0000256" key="2">
    <source>
        <dbReference type="ARBA" id="ARBA00023015"/>
    </source>
</evidence>
<protein>
    <submittedName>
        <fullName evidence="6">RNA polymerase sigma factor</fullName>
    </submittedName>
</protein>
<name>A0ABM8EHI2_9BACT</name>
<evidence type="ECO:0000313" key="7">
    <source>
        <dbReference type="Proteomes" id="UP001317705"/>
    </source>
</evidence>
<dbReference type="InterPro" id="IPR013325">
    <property type="entry name" value="RNA_pol_sigma_r2"/>
</dbReference>
<dbReference type="InterPro" id="IPR013249">
    <property type="entry name" value="RNA_pol_sigma70_r4_t2"/>
</dbReference>
<dbReference type="InterPro" id="IPR039425">
    <property type="entry name" value="RNA_pol_sigma-70-like"/>
</dbReference>
<gene>
    <name evidence="6" type="primary">rpoE_1</name>
    <name evidence="6" type="ORF">GURASL_07950</name>
</gene>
<dbReference type="NCBIfam" id="NF006550">
    <property type="entry name" value="PRK09047.1"/>
    <property type="match status" value="1"/>
</dbReference>
<dbReference type="Pfam" id="PF08281">
    <property type="entry name" value="Sigma70_r4_2"/>
    <property type="match status" value="1"/>
</dbReference>
<evidence type="ECO:0000256" key="3">
    <source>
        <dbReference type="ARBA" id="ARBA00023082"/>
    </source>
</evidence>
<reference evidence="6 7" key="1">
    <citation type="submission" date="2022-12" db="EMBL/GenBank/DDBJ databases">
        <title>Polyphasic characterization of Geotalea uranireducens NIT-SL11 newly isolated from a complex of sewage sludge and microbially reduced graphene oxide.</title>
        <authorList>
            <person name="Xie L."/>
            <person name="Yoshida N."/>
            <person name="Meng L."/>
        </authorList>
    </citation>
    <scope>NUCLEOTIDE SEQUENCE [LARGE SCALE GENOMIC DNA]</scope>
    <source>
        <strain evidence="6 7">NIT-SL11</strain>
    </source>
</reference>